<feature type="transmembrane region" description="Helical" evidence="2">
    <location>
        <begin position="12"/>
        <end position="36"/>
    </location>
</feature>
<reference evidence="3 4" key="1">
    <citation type="submission" date="2024-01" db="EMBL/GenBank/DDBJ databases">
        <title>A draft genome for a cacao thread blight-causing isolate of Paramarasmius palmivorus.</title>
        <authorList>
            <person name="Baruah I.K."/>
            <person name="Bukari Y."/>
            <person name="Amoako-Attah I."/>
            <person name="Meinhardt L.W."/>
            <person name="Bailey B.A."/>
            <person name="Cohen S.P."/>
        </authorList>
    </citation>
    <scope>NUCLEOTIDE SEQUENCE [LARGE SCALE GENOMIC DNA]</scope>
    <source>
        <strain evidence="3 4">GH-12</strain>
    </source>
</reference>
<dbReference type="Proteomes" id="UP001383192">
    <property type="component" value="Unassembled WGS sequence"/>
</dbReference>
<feature type="region of interest" description="Disordered" evidence="1">
    <location>
        <begin position="277"/>
        <end position="296"/>
    </location>
</feature>
<feature type="transmembrane region" description="Helical" evidence="2">
    <location>
        <begin position="118"/>
        <end position="139"/>
    </location>
</feature>
<organism evidence="3 4">
    <name type="scientific">Paramarasmius palmivorus</name>
    <dbReference type="NCBI Taxonomy" id="297713"/>
    <lineage>
        <taxon>Eukaryota</taxon>
        <taxon>Fungi</taxon>
        <taxon>Dikarya</taxon>
        <taxon>Basidiomycota</taxon>
        <taxon>Agaricomycotina</taxon>
        <taxon>Agaricomycetes</taxon>
        <taxon>Agaricomycetidae</taxon>
        <taxon>Agaricales</taxon>
        <taxon>Marasmiineae</taxon>
        <taxon>Marasmiaceae</taxon>
        <taxon>Paramarasmius</taxon>
    </lineage>
</organism>
<evidence type="ECO:0008006" key="5">
    <source>
        <dbReference type="Google" id="ProtNLM"/>
    </source>
</evidence>
<evidence type="ECO:0000256" key="2">
    <source>
        <dbReference type="SAM" id="Phobius"/>
    </source>
</evidence>
<dbReference type="EMBL" id="JAYKXP010000065">
    <property type="protein sequence ID" value="KAK7032371.1"/>
    <property type="molecule type" value="Genomic_DNA"/>
</dbReference>
<evidence type="ECO:0000256" key="1">
    <source>
        <dbReference type="SAM" id="MobiDB-lite"/>
    </source>
</evidence>
<gene>
    <name evidence="3" type="ORF">VNI00_013119</name>
</gene>
<sequence length="324" mass="35184">MDNRSTPLLHLFFSLQLIALVGLVLILATVILSGGISRRHPTWINFIIAWIISCTSYILLLGHPLSWNPPYELCLAQAALVYTVPSLAAAATFALILHITMFFRASFSLPDSNSRAPYLTFWLVALPYIPAIIMFGYSLGVGLKDPEGVTRLESGMYCHLDNGLPGKLSSALVLVFTSLCILLELYLLWNGGNGLSMFGHVKATLIRVLGFSAFVIVAVVLSLIFFFADDHGPALSIIIALVPNAAVLVFGTQDDLLRAWASLFRSIFTFLRPKRTQTSSDGVSIPLSQPTPSSSPVILNHGPGFSSRTSQVSDTSRTSTIVTK</sequence>
<dbReference type="AlphaFoldDB" id="A0AAW0BZN0"/>
<comment type="caution">
    <text evidence="3">The sequence shown here is derived from an EMBL/GenBank/DDBJ whole genome shotgun (WGS) entry which is preliminary data.</text>
</comment>
<feature type="region of interest" description="Disordered" evidence="1">
    <location>
        <begin position="302"/>
        <end position="324"/>
    </location>
</feature>
<accession>A0AAW0BZN0</accession>
<protein>
    <recommendedName>
        <fullName evidence="5">G-protein coupled receptors family 2 profile 2 domain-containing protein</fullName>
    </recommendedName>
</protein>
<proteinExistence type="predicted"/>
<evidence type="ECO:0000313" key="3">
    <source>
        <dbReference type="EMBL" id="KAK7032371.1"/>
    </source>
</evidence>
<feature type="transmembrane region" description="Helical" evidence="2">
    <location>
        <begin position="43"/>
        <end position="63"/>
    </location>
</feature>
<keyword evidence="2" id="KW-0812">Transmembrane</keyword>
<feature type="compositionally biased region" description="Polar residues" evidence="1">
    <location>
        <begin position="306"/>
        <end position="324"/>
    </location>
</feature>
<name>A0AAW0BZN0_9AGAR</name>
<keyword evidence="2" id="KW-0472">Membrane</keyword>
<feature type="transmembrane region" description="Helical" evidence="2">
    <location>
        <begin position="75"/>
        <end position="97"/>
    </location>
</feature>
<evidence type="ECO:0000313" key="4">
    <source>
        <dbReference type="Proteomes" id="UP001383192"/>
    </source>
</evidence>
<keyword evidence="4" id="KW-1185">Reference proteome</keyword>
<keyword evidence="2" id="KW-1133">Transmembrane helix</keyword>
<feature type="transmembrane region" description="Helical" evidence="2">
    <location>
        <begin position="208"/>
        <end position="228"/>
    </location>
</feature>
<feature type="transmembrane region" description="Helical" evidence="2">
    <location>
        <begin position="234"/>
        <end position="252"/>
    </location>
</feature>
<feature type="transmembrane region" description="Helical" evidence="2">
    <location>
        <begin position="168"/>
        <end position="188"/>
    </location>
</feature>